<accession>A0A7G9GIQ1</accession>
<dbReference type="SMART" id="SM00028">
    <property type="entry name" value="TPR"/>
    <property type="match status" value="2"/>
</dbReference>
<dbReference type="AlphaFoldDB" id="A0A7G9GIQ1"/>
<keyword evidence="2" id="KW-1185">Reference proteome</keyword>
<evidence type="ECO:0000313" key="1">
    <source>
        <dbReference type="EMBL" id="QNM10683.1"/>
    </source>
</evidence>
<dbReference type="InterPro" id="IPR019734">
    <property type="entry name" value="TPR_rpt"/>
</dbReference>
<organism evidence="1 2">
    <name type="scientific">[Eubacterium] hominis</name>
    <dbReference type="NCBI Taxonomy" id="2764325"/>
    <lineage>
        <taxon>Bacteria</taxon>
        <taxon>Bacillati</taxon>
        <taxon>Bacillota</taxon>
        <taxon>Erysipelotrichia</taxon>
        <taxon>Erysipelotrichales</taxon>
        <taxon>Erysipelotrichaceae</taxon>
        <taxon>Amedibacillus</taxon>
    </lineage>
</organism>
<dbReference type="EMBL" id="CP060636">
    <property type="protein sequence ID" value="QNM10683.1"/>
    <property type="molecule type" value="Genomic_DNA"/>
</dbReference>
<dbReference type="SUPFAM" id="SSF48452">
    <property type="entry name" value="TPR-like"/>
    <property type="match status" value="1"/>
</dbReference>
<evidence type="ECO:0000313" key="2">
    <source>
        <dbReference type="Proteomes" id="UP000515856"/>
    </source>
</evidence>
<proteinExistence type="predicted"/>
<dbReference type="InterPro" id="IPR011990">
    <property type="entry name" value="TPR-like_helical_dom_sf"/>
</dbReference>
<dbReference type="Gene3D" id="1.25.40.10">
    <property type="entry name" value="Tetratricopeptide repeat domain"/>
    <property type="match status" value="1"/>
</dbReference>
<protein>
    <recommendedName>
        <fullName evidence="3">Tetratricopeptide repeat protein</fullName>
    </recommendedName>
</protein>
<gene>
    <name evidence="1" type="ORF">H9Q80_10290</name>
</gene>
<evidence type="ECO:0008006" key="3">
    <source>
        <dbReference type="Google" id="ProtNLM"/>
    </source>
</evidence>
<reference evidence="1 2" key="1">
    <citation type="submission" date="2020-08" db="EMBL/GenBank/DDBJ databases">
        <authorList>
            <person name="Liu C."/>
            <person name="Sun Q."/>
        </authorList>
    </citation>
    <scope>NUCLEOTIDE SEQUENCE [LARGE SCALE GENOMIC DNA]</scope>
    <source>
        <strain evidence="1 2">NSJ-61</strain>
    </source>
</reference>
<dbReference type="RefSeq" id="WP_117454697.1">
    <property type="nucleotide sequence ID" value="NZ_CP060636.1"/>
</dbReference>
<dbReference type="Proteomes" id="UP000515856">
    <property type="component" value="Chromosome"/>
</dbReference>
<name>A0A7G9GIQ1_9FIRM</name>
<sequence>MNFDQQIYKAMILMDKGRENDAITCLKNCIEQAGENMLACARAHGILGEVYCELEDYASAKEHFEYLVEHQNTLETLYDDALSEEIENAKKNLQNMNS</sequence>
<dbReference type="KEGG" id="ehn:H9Q80_10290"/>